<evidence type="ECO:0000256" key="3">
    <source>
        <dbReference type="ARBA" id="ARBA00022449"/>
    </source>
</evidence>
<evidence type="ECO:0000256" key="5">
    <source>
        <dbReference type="ARBA" id="ARBA00022989"/>
    </source>
</evidence>
<feature type="transmembrane region" description="Helical" evidence="10">
    <location>
        <begin position="216"/>
        <end position="235"/>
    </location>
</feature>
<keyword evidence="6" id="KW-0915">Sodium</keyword>
<accession>A0A0H5DQA2</accession>
<keyword evidence="13" id="KW-1185">Reference proteome</keyword>
<sequence>MDAATFLLQLVLILFSARVVGEIAAFYKVPSVIGELIAGIIIGPSLLGIVTLSEPLQLLAEIGVILLLFEVGLETDVGRLASSGLQAMVVAIGGVAVPFGLAFLLSYYLFHFSLIASLFIGCTLTATSIGITLRVLADLKKQNSKEAQVIIGAAVLDDIIGIVLLAMLYEFTTSGDVNIWNAGRVLIFIVVFFLLSPIAAKAIGQTIKKWDELSEIPGLLPTTIVSLILLFAWIAHELGAPELLGGFAAGLALSRRFFFPFAAFLHETPHFSHRVEEQMRPIVHLFSPIFFVSIGLSLNLKEVAWDSANVWVLTSALLIAGVVGKMAAGFFLRGENTFSKLVIGTAMVPRGEVGLIFANVGLSSGVLHDETYASIILVITITTLLAPFGLRALYSREHSSSNVPSP</sequence>
<dbReference type="InterPro" id="IPR038770">
    <property type="entry name" value="Na+/solute_symporter_sf"/>
</dbReference>
<dbReference type="GO" id="GO:0006814">
    <property type="term" value="P:sodium ion transport"/>
    <property type="evidence" value="ECO:0007669"/>
    <property type="project" value="UniProtKB-KW"/>
</dbReference>
<dbReference type="GO" id="GO:0015297">
    <property type="term" value="F:antiporter activity"/>
    <property type="evidence" value="ECO:0007669"/>
    <property type="project" value="UniProtKB-KW"/>
</dbReference>
<feature type="transmembrane region" description="Helical" evidence="10">
    <location>
        <begin position="372"/>
        <end position="394"/>
    </location>
</feature>
<feature type="transmembrane region" description="Helical" evidence="10">
    <location>
        <begin position="85"/>
        <end position="108"/>
    </location>
</feature>
<evidence type="ECO:0000256" key="8">
    <source>
        <dbReference type="ARBA" id="ARBA00023136"/>
    </source>
</evidence>
<keyword evidence="7" id="KW-0406">Ion transport</keyword>
<comment type="subcellular location">
    <subcellularLocation>
        <location evidence="1">Membrane</location>
        <topology evidence="1">Multi-pass membrane protein</topology>
    </subcellularLocation>
</comment>
<evidence type="ECO:0000256" key="10">
    <source>
        <dbReference type="SAM" id="Phobius"/>
    </source>
</evidence>
<keyword evidence="2" id="KW-0813">Transport</keyword>
<evidence type="ECO:0000256" key="7">
    <source>
        <dbReference type="ARBA" id="ARBA00023065"/>
    </source>
</evidence>
<name>A0A0H5DQA2_9BACT</name>
<evidence type="ECO:0000259" key="11">
    <source>
        <dbReference type="Pfam" id="PF00999"/>
    </source>
</evidence>
<dbReference type="PANTHER" id="PTHR43562">
    <property type="entry name" value="NAPA-TYPE SODIUM/HYDROGEN ANTIPORTER"/>
    <property type="match status" value="1"/>
</dbReference>
<evidence type="ECO:0000256" key="1">
    <source>
        <dbReference type="ARBA" id="ARBA00004141"/>
    </source>
</evidence>
<feature type="transmembrane region" description="Helical" evidence="10">
    <location>
        <begin position="247"/>
        <end position="266"/>
    </location>
</feature>
<organism evidence="12 13">
    <name type="scientific">Estrella lausannensis</name>
    <dbReference type="NCBI Taxonomy" id="483423"/>
    <lineage>
        <taxon>Bacteria</taxon>
        <taxon>Pseudomonadati</taxon>
        <taxon>Chlamydiota</taxon>
        <taxon>Chlamydiia</taxon>
        <taxon>Parachlamydiales</taxon>
        <taxon>Candidatus Criblamydiaceae</taxon>
        <taxon>Estrella</taxon>
    </lineage>
</organism>
<dbReference type="Gene3D" id="1.20.1530.20">
    <property type="match status" value="1"/>
</dbReference>
<evidence type="ECO:0000256" key="9">
    <source>
        <dbReference type="ARBA" id="ARBA00023201"/>
    </source>
</evidence>
<keyword evidence="4 10" id="KW-0812">Transmembrane</keyword>
<feature type="transmembrane region" description="Helical" evidence="10">
    <location>
        <begin position="181"/>
        <end position="204"/>
    </location>
</feature>
<dbReference type="GO" id="GO:1902600">
    <property type="term" value="P:proton transmembrane transport"/>
    <property type="evidence" value="ECO:0007669"/>
    <property type="project" value="InterPro"/>
</dbReference>
<feature type="domain" description="Cation/H+ exchanger transmembrane" evidence="11">
    <location>
        <begin position="15"/>
        <end position="393"/>
    </location>
</feature>
<dbReference type="Proteomes" id="UP000220251">
    <property type="component" value="Unassembled WGS sequence"/>
</dbReference>
<evidence type="ECO:0000256" key="2">
    <source>
        <dbReference type="ARBA" id="ARBA00022448"/>
    </source>
</evidence>
<dbReference type="InterPro" id="IPR006153">
    <property type="entry name" value="Cation/H_exchanger_TM"/>
</dbReference>
<evidence type="ECO:0000256" key="4">
    <source>
        <dbReference type="ARBA" id="ARBA00022692"/>
    </source>
</evidence>
<gene>
    <name evidence="12" type="ORF">ELAC_0358</name>
</gene>
<dbReference type="RefSeq" id="WP_098037580.1">
    <property type="nucleotide sequence ID" value="NZ_CWGJ01000006.1"/>
</dbReference>
<dbReference type="EMBL" id="CWGJ01000006">
    <property type="protein sequence ID" value="CRX37719.1"/>
    <property type="molecule type" value="Genomic_DNA"/>
</dbReference>
<dbReference type="AlphaFoldDB" id="A0A0H5DQA2"/>
<protein>
    <recommendedName>
        <fullName evidence="11">Cation/H+ exchanger transmembrane domain-containing protein</fullName>
    </recommendedName>
</protein>
<proteinExistence type="predicted"/>
<evidence type="ECO:0000256" key="6">
    <source>
        <dbReference type="ARBA" id="ARBA00023053"/>
    </source>
</evidence>
<keyword evidence="5 10" id="KW-1133">Transmembrane helix</keyword>
<dbReference type="GO" id="GO:0016020">
    <property type="term" value="C:membrane"/>
    <property type="evidence" value="ECO:0007669"/>
    <property type="project" value="UniProtKB-SubCell"/>
</dbReference>
<keyword evidence="3" id="KW-0050">Antiport</keyword>
<keyword evidence="8 10" id="KW-0472">Membrane</keyword>
<feature type="transmembrane region" description="Helical" evidence="10">
    <location>
        <begin position="114"/>
        <end position="137"/>
    </location>
</feature>
<dbReference type="OrthoDB" id="9793589at2"/>
<reference evidence="13" key="1">
    <citation type="submission" date="2015-06" db="EMBL/GenBank/DDBJ databases">
        <authorList>
            <person name="Bertelli C."/>
        </authorList>
    </citation>
    <scope>NUCLEOTIDE SEQUENCE [LARGE SCALE GENOMIC DNA]</scope>
    <source>
        <strain evidence="13">CRIB-30</strain>
    </source>
</reference>
<keyword evidence="9" id="KW-0739">Sodium transport</keyword>
<feature type="transmembrane region" description="Helical" evidence="10">
    <location>
        <begin position="149"/>
        <end position="169"/>
    </location>
</feature>
<dbReference type="PANTHER" id="PTHR43562:SF3">
    <property type="entry name" value="SODIUM ION_PROTON EXCHANGER (EUROFUNG)"/>
    <property type="match status" value="1"/>
</dbReference>
<feature type="transmembrane region" description="Helical" evidence="10">
    <location>
        <begin position="278"/>
        <end position="298"/>
    </location>
</feature>
<feature type="transmembrane region" description="Helical" evidence="10">
    <location>
        <begin position="310"/>
        <end position="332"/>
    </location>
</feature>
<evidence type="ECO:0000313" key="12">
    <source>
        <dbReference type="EMBL" id="CRX37719.1"/>
    </source>
</evidence>
<dbReference type="Pfam" id="PF00999">
    <property type="entry name" value="Na_H_Exchanger"/>
    <property type="match status" value="1"/>
</dbReference>
<evidence type="ECO:0000313" key="13">
    <source>
        <dbReference type="Proteomes" id="UP000220251"/>
    </source>
</evidence>